<sequence>MARRRGQDRGWLRKCGPSWLGGWREDFIVDGKIKRVKISRLIGRCKGPGAISKREARRRFTETILDKLDKFSTHPQTMCTLAEFIRQRYEPECVLVRKKSGRRSTQSCLERHIIPELGHLRMRDIGVVEVSRFLTSRLNKGLAPLTVGGIKNILSSIFTYAKRTDHYAGELPTAYVRLPEMTPAKRRGSLTFEQVWALAGRQRPRDRALVLFLAITGPRIG</sequence>
<organism evidence="2">
    <name type="scientific">marine sediment metagenome</name>
    <dbReference type="NCBI Taxonomy" id="412755"/>
    <lineage>
        <taxon>unclassified sequences</taxon>
        <taxon>metagenomes</taxon>
        <taxon>ecological metagenomes</taxon>
    </lineage>
</organism>
<name>A0A0F9EVV5_9ZZZZ</name>
<evidence type="ECO:0000313" key="2">
    <source>
        <dbReference type="EMBL" id="KKL78229.1"/>
    </source>
</evidence>
<comment type="caution">
    <text evidence="2">The sequence shown here is derived from an EMBL/GenBank/DDBJ whole genome shotgun (WGS) entry which is preliminary data.</text>
</comment>
<dbReference type="InterPro" id="IPR010998">
    <property type="entry name" value="Integrase_recombinase_N"/>
</dbReference>
<dbReference type="Gene3D" id="1.10.150.130">
    <property type="match status" value="1"/>
</dbReference>
<accession>A0A0F9EVV5</accession>
<reference evidence="2" key="1">
    <citation type="journal article" date="2015" name="Nature">
        <title>Complex archaea that bridge the gap between prokaryotes and eukaryotes.</title>
        <authorList>
            <person name="Spang A."/>
            <person name="Saw J.H."/>
            <person name="Jorgensen S.L."/>
            <person name="Zaremba-Niedzwiedzka K."/>
            <person name="Martijn J."/>
            <person name="Lind A.E."/>
            <person name="van Eijk R."/>
            <person name="Schleper C."/>
            <person name="Guy L."/>
            <person name="Ettema T.J."/>
        </authorList>
    </citation>
    <scope>NUCLEOTIDE SEQUENCE</scope>
</reference>
<dbReference type="AlphaFoldDB" id="A0A0F9EVV5"/>
<dbReference type="InterPro" id="IPR011010">
    <property type="entry name" value="DNA_brk_join_enz"/>
</dbReference>
<dbReference type="SUPFAM" id="SSF56349">
    <property type="entry name" value="DNA breaking-rejoining enzymes"/>
    <property type="match status" value="1"/>
</dbReference>
<proteinExistence type="predicted"/>
<feature type="non-terminal residue" evidence="2">
    <location>
        <position position="221"/>
    </location>
</feature>
<gene>
    <name evidence="2" type="ORF">LCGC14_2026870</name>
</gene>
<dbReference type="EMBL" id="LAZR01023523">
    <property type="protein sequence ID" value="KKL78229.1"/>
    <property type="molecule type" value="Genomic_DNA"/>
</dbReference>
<evidence type="ECO:0008006" key="3">
    <source>
        <dbReference type="Google" id="ProtNLM"/>
    </source>
</evidence>
<dbReference type="GO" id="GO:0003677">
    <property type="term" value="F:DNA binding"/>
    <property type="evidence" value="ECO:0007669"/>
    <property type="project" value="UniProtKB-KW"/>
</dbReference>
<keyword evidence="1" id="KW-0238">DNA-binding</keyword>
<protein>
    <recommendedName>
        <fullName evidence="3">Core-binding (CB) domain-containing protein</fullName>
    </recommendedName>
</protein>
<evidence type="ECO:0000256" key="1">
    <source>
        <dbReference type="ARBA" id="ARBA00023125"/>
    </source>
</evidence>